<dbReference type="EMBL" id="WTYJ01000002">
    <property type="protein sequence ID" value="MXO99815.1"/>
    <property type="molecule type" value="Genomic_DNA"/>
</dbReference>
<dbReference type="Proteomes" id="UP000469430">
    <property type="component" value="Unassembled WGS sequence"/>
</dbReference>
<evidence type="ECO:0000313" key="1">
    <source>
        <dbReference type="EMBL" id="MXO99815.1"/>
    </source>
</evidence>
<dbReference type="AlphaFoldDB" id="A0A6I4TUC9"/>
<comment type="caution">
    <text evidence="1">The sequence shown here is derived from an EMBL/GenBank/DDBJ whole genome shotgun (WGS) entry which is preliminary data.</text>
</comment>
<sequence length="78" mass="8827">MQHLFEDMRAFRDQRVENGFVVVHWHVHSAYLDEVKHAAHLAGELSDSEAMLLGAPYEARDGGFEIDQLFTADTRAVA</sequence>
<dbReference type="RefSeq" id="WP_161391507.1">
    <property type="nucleotide sequence ID" value="NZ_JBHSCP010000001.1"/>
</dbReference>
<name>A0A6I4TUC9_9SPHN</name>
<reference evidence="1 2" key="1">
    <citation type="submission" date="2019-12" db="EMBL/GenBank/DDBJ databases">
        <title>Genomic-based taxomic classification of the family Erythrobacteraceae.</title>
        <authorList>
            <person name="Xu L."/>
        </authorList>
    </citation>
    <scope>NUCLEOTIDE SEQUENCE [LARGE SCALE GENOMIC DNA]</scope>
    <source>
        <strain evidence="1 2">S36</strain>
    </source>
</reference>
<proteinExistence type="predicted"/>
<protein>
    <submittedName>
        <fullName evidence="1">Uncharacterized protein</fullName>
    </submittedName>
</protein>
<gene>
    <name evidence="1" type="ORF">GRI97_12545</name>
</gene>
<accession>A0A6I4TUC9</accession>
<keyword evidence="2" id="KW-1185">Reference proteome</keyword>
<evidence type="ECO:0000313" key="2">
    <source>
        <dbReference type="Proteomes" id="UP000469430"/>
    </source>
</evidence>
<organism evidence="1 2">
    <name type="scientific">Croceibacterium xixiisoli</name>
    <dbReference type="NCBI Taxonomy" id="1476466"/>
    <lineage>
        <taxon>Bacteria</taxon>
        <taxon>Pseudomonadati</taxon>
        <taxon>Pseudomonadota</taxon>
        <taxon>Alphaproteobacteria</taxon>
        <taxon>Sphingomonadales</taxon>
        <taxon>Erythrobacteraceae</taxon>
        <taxon>Croceibacterium</taxon>
    </lineage>
</organism>